<evidence type="ECO:0000259" key="4">
    <source>
        <dbReference type="Pfam" id="PF14650"/>
    </source>
</evidence>
<accession>A0A6P5QN86</accession>
<feature type="region of interest" description="Disordered" evidence="2">
    <location>
        <begin position="938"/>
        <end position="962"/>
    </location>
</feature>
<name>A0A6P5QN86_MUSCR</name>
<feature type="compositionally biased region" description="Basic residues" evidence="2">
    <location>
        <begin position="236"/>
        <end position="246"/>
    </location>
</feature>
<comment type="similarity">
    <text evidence="1">Belongs to the SPATA31 family.</text>
</comment>
<reference evidence="6" key="1">
    <citation type="submission" date="2025-08" db="UniProtKB">
        <authorList>
            <consortium name="RefSeq"/>
        </authorList>
    </citation>
    <scope>IDENTIFICATION</scope>
</reference>
<dbReference type="KEGG" id="mcal:110304988"/>
<feature type="region of interest" description="Disordered" evidence="2">
    <location>
        <begin position="517"/>
        <end position="620"/>
    </location>
</feature>
<dbReference type="RefSeq" id="XP_021032381.1">
    <property type="nucleotide sequence ID" value="XM_021176722.1"/>
</dbReference>
<feature type="region of interest" description="Disordered" evidence="2">
    <location>
        <begin position="1349"/>
        <end position="1386"/>
    </location>
</feature>
<dbReference type="GeneID" id="110304988"/>
<sequence>MENFFLLMNSIIDLWKIPCSMSIVVDISFAFMCGVGLFYLLIPFLKEYPESPPPGREKNTPKVVPREQHMARKKTATVKGFRNCQKNMQDTQNVPQPMERPIQSPLLDSSPHPLWYSKEKLNNQLLLPQLFSYLKCLEVLIQQKFNQLLWGISSVISEAVVATAWASRKSPSGHKSVRFTNVCDPVQALPLAKEPPQRFQDQHLPHQLVTPSLVGVTGVQKLENLPSSIPNQRRPSSQRRANRRAHATAEIGIQTSLPNVNESSKHGLDWKDIAGCNVQNCQAAISQPTDNLSRDILPVKTITSAFILPEHYQMIHHHKKPQPEEKVINEGKQKGTHVRFFPSRELTQLQGAFQSNSDGYCKNLPEPNQPAQPSILNSKSYKLSQMAGSVPTGVPLKRAIANSDMFSRFKKNHSVGAKDLPCTSSCTPENSLESRNSVLRTDELLSINTSKDLSFLDSNTKMKLEFSIMRHFAKCRRRLLGVSKAEYYPKAALILEKLHHQDPGGIRVETVSSSRLESPLFEHSAQETQRAPPTAASHGPLTSHRDQQQRNQNVQPHTFCFQAKPQQNRTIQGPGRGYLQSNTSPEMAKHAPWKQSEDAPSGHPCLSATTVGPEDRVPPSMDKLTNTLEVKEDLPPEWRVILGSSEIPNGQAINITLKDFESLDAKRSPGHLQKPTAQNSGDLALKIKLDNNIDLKPSEHPQSWPVSHHPDAPNTVHPAKVSLPSQNSLPNFQNGWQNLKTSQGLGNLLMSNDQSVETREFRFHKDKIEAKNDNVFPPLEVRTTVLKSESISQGERLGRVRPSIPSSIQLKDTAKTENQSFLNIAGKREAPAISSLKNITRNIAQYESLSKTYKGQGDSLRNEIHPPVTGLQEVVDRENLFYSTAVELQVLINSLLQNLEKNVDDPSKLPIDLVTQGQEDKVESLAFQIGDSTYTSECLYDPNHSRPARRMSSGHTSSEKHNHTFSFSGIRVKEQSGIDAQRACDKHLKKAKRRMDFVPLPTPMQNDYPWCYRGDGNKQESGLANQRSCDLGQSRRKIGMEDSPHGSPKGHKHSFRYTGIRDKEEPVVDHKVFDPHQNTNKGVDRGPLMIPKDNLLVKDRGAGVQKQSSVAAQGPYNPDEMRAKRGKECSLHRSPEMHNHSLRYREIRDESQPNVNSQKACDQHLNSQKKRMAFDNLLTPKENNHSCRHRHRLTRDKQQLGLDDHKVCDPGQIQMSRMGPCPQRSPKGPNLSFRYKEFEEKVPSCVNTQGTHDEHPNSVKRRGFDHLPTAKGNNHSHNYKVIRDKQQSGRADLTACDPDQIKKKSGMAGCTHTCPDGYNFLLRYIIIGNNEQPGIVLRACDPHQNTKEGMCHGQTMSPKENHSVKHRKNGGQHQSGVAAQGASDMR</sequence>
<keyword evidence="3" id="KW-1133">Transmembrane helix</keyword>
<feature type="region of interest" description="Disordered" evidence="2">
    <location>
        <begin position="1103"/>
        <end position="1122"/>
    </location>
</feature>
<dbReference type="Proteomes" id="UP000515126">
    <property type="component" value="Chromosome 1"/>
</dbReference>
<organism evidence="5 6">
    <name type="scientific">Mus caroli</name>
    <name type="common">Ryukyu mouse</name>
    <name type="synonym">Ricefield mouse</name>
    <dbReference type="NCBI Taxonomy" id="10089"/>
    <lineage>
        <taxon>Eukaryota</taxon>
        <taxon>Metazoa</taxon>
        <taxon>Chordata</taxon>
        <taxon>Craniata</taxon>
        <taxon>Vertebrata</taxon>
        <taxon>Euteleostomi</taxon>
        <taxon>Mammalia</taxon>
        <taxon>Eutheria</taxon>
        <taxon>Euarchontoglires</taxon>
        <taxon>Glires</taxon>
        <taxon>Rodentia</taxon>
        <taxon>Myomorpha</taxon>
        <taxon>Muroidea</taxon>
        <taxon>Muridae</taxon>
        <taxon>Murinae</taxon>
        <taxon>Mus</taxon>
        <taxon>Mus</taxon>
    </lineage>
</organism>
<dbReference type="Pfam" id="PF14650">
    <property type="entry name" value="FAM75"/>
    <property type="match status" value="1"/>
</dbReference>
<protein>
    <submittedName>
        <fullName evidence="6">Uncharacterized protein LOC110304988</fullName>
    </submittedName>
</protein>
<feature type="region of interest" description="Disordered" evidence="2">
    <location>
        <begin position="224"/>
        <end position="246"/>
    </location>
</feature>
<dbReference type="InterPro" id="IPR039509">
    <property type="entry name" value="SPATA31"/>
</dbReference>
<keyword evidence="5" id="KW-1185">Reference proteome</keyword>
<gene>
    <name evidence="6" type="primary">LOC110304988</name>
</gene>
<dbReference type="PANTHER" id="PTHR21859">
    <property type="entry name" value="ACROSOME-SPECIFIC PROTEIN"/>
    <property type="match status" value="1"/>
</dbReference>
<evidence type="ECO:0000256" key="1">
    <source>
        <dbReference type="ARBA" id="ARBA00035009"/>
    </source>
</evidence>
<feature type="domain" description="SPATA31" evidence="4">
    <location>
        <begin position="129"/>
        <end position="455"/>
    </location>
</feature>
<dbReference type="PANTHER" id="PTHR21859:SF57">
    <property type="entry name" value="RIKEN CDNA 4931408C20 GENE"/>
    <property type="match status" value="1"/>
</dbReference>
<feature type="transmembrane region" description="Helical" evidence="3">
    <location>
        <begin position="20"/>
        <end position="42"/>
    </location>
</feature>
<evidence type="ECO:0000313" key="6">
    <source>
        <dbReference type="RefSeq" id="XP_021032381.1"/>
    </source>
</evidence>
<evidence type="ECO:0000313" key="5">
    <source>
        <dbReference type="Proteomes" id="UP000515126"/>
    </source>
</evidence>
<evidence type="ECO:0000256" key="3">
    <source>
        <dbReference type="SAM" id="Phobius"/>
    </source>
</evidence>
<keyword evidence="3" id="KW-0472">Membrane</keyword>
<feature type="region of interest" description="Disordered" evidence="2">
    <location>
        <begin position="696"/>
        <end position="716"/>
    </location>
</feature>
<keyword evidence="3" id="KW-0812">Transmembrane</keyword>
<evidence type="ECO:0000256" key="2">
    <source>
        <dbReference type="SAM" id="MobiDB-lite"/>
    </source>
</evidence>
<proteinExistence type="inferred from homology"/>